<sequence length="1273" mass="144152">MAWMSEDTRDVPPYYLQQVYHSKTDVRVVTCLICDKSDFVKKVKAGKGFFVTRHIIVCPTHLRITFNQLPTRKYGEDTETLILKRKYYLIQQCLEKIKSGLSVKISDEAEEMEEDLKNDDDDRASILSYASDKSKKRKIDPNECDDCAVYSSELGFEKRMNKELIKQNDELREHNIFLRSLATDAQKKLQETNEKINKSYANIVAGTPKEYIKKQECARIIVKPKANWKGDILGDKSAKVLNVQKTQSGTVFIKCDSTKDSELIVNSLNDLNKDELSAKMCVKDNPVIRITNISSNVGKVELATDIIKQNELPADSVNIVYIYKQKNNCFGALAEVSCEAYKLIMSTNLFSYNLSQEIVFNNVKELNSNSAFRDSDVFVIHTNIRSARKNVTNFEAVLDTFKTKPDIIICSEAWLTECNNFTDLTGYIGYDNGSRINKADDVIMYVKNDLCYNVINEQYGELKVYILLTTVCSNLTAIMDFDEDMAIDIEDIAISTELQNTLVDDPSSTSAEDTAEDFGQHAWFNEKFFRNVKRCSKTSVSATCVTCEKVVRGVPDVSSNFKGHLSKLDKYTLRRKSAALRCQRFAGKHTHDRIAEIIAAVQAQYKMRVGQVVATVTDNGSNFVKAYKVFGSSHVPDFLEDDNQNDDDDENLADQDETQEEPTEEDLFGVENECALTDAAEGSLEMSCEKLVEELERFRASVHKAICRSPEFEPFAVGLDDAFAEIEQLYFKADVGKCERMSRLYGRVAPFLYKLPDFPILFINNQPVLKLFMFNIPKKQNKKELIELLKPIGADGFVIKDFDKRGKSTRAHVYCRTLAVSLKFQTASILGLIETGFFSTKQKSYMPCKAKIRPDSEVYGLNRPTIDIRSGERPKNHPFIKAARFLPALYPFLDSDTASNLTNSLSYHPLAVASLLNNFYDNSWPIFEYENVASFIKKHFAERKPRTILFNDKNAPSNNDILKRVLESIDNGCSRGDASGKRAMSTVDLQAVAINRNVLKVLIEKFSFKLCILGEFTSTFEEVLAGLQTHRLEIVGNSHLRGKFLAAIDVNCIKLTRCINLSFQSMADALRRNQRLQVLFMHDCIAFDFLKHLDSVIDAIVAENSTLFAVAWTFSKPQNYPDLAQDFVVLFNLSSSIKFLDISNASFFEPRLHVLLGSIPNVVDLTMINISINEKCNLANLKSLRRLTITWASDIENVLVSLPLESLQTLRLTGYWECPLSELDFLLPIINAGVEVILMNFTMPKMSVGFYLASTRGTMIIERENGSTIIYKP</sequence>
<evidence type="ECO:0000313" key="3">
    <source>
        <dbReference type="Proteomes" id="UP001627154"/>
    </source>
</evidence>
<accession>A0ABD2W815</accession>
<evidence type="ECO:0000313" key="2">
    <source>
        <dbReference type="EMBL" id="KAL3388766.1"/>
    </source>
</evidence>
<evidence type="ECO:0008006" key="4">
    <source>
        <dbReference type="Google" id="ProtNLM"/>
    </source>
</evidence>
<dbReference type="Proteomes" id="UP001627154">
    <property type="component" value="Unassembled WGS sequence"/>
</dbReference>
<protein>
    <recommendedName>
        <fullName evidence="4">BED-type domain-containing protein</fullName>
    </recommendedName>
</protein>
<gene>
    <name evidence="2" type="ORF">TKK_016194</name>
</gene>
<dbReference type="PANTHER" id="PTHR47501:SF5">
    <property type="entry name" value="HAT C-TERMINAL DIMERISATION DOMAIN-CONTAINING PROTEIN"/>
    <property type="match status" value="1"/>
</dbReference>
<organism evidence="2 3">
    <name type="scientific">Trichogramma kaykai</name>
    <dbReference type="NCBI Taxonomy" id="54128"/>
    <lineage>
        <taxon>Eukaryota</taxon>
        <taxon>Metazoa</taxon>
        <taxon>Ecdysozoa</taxon>
        <taxon>Arthropoda</taxon>
        <taxon>Hexapoda</taxon>
        <taxon>Insecta</taxon>
        <taxon>Pterygota</taxon>
        <taxon>Neoptera</taxon>
        <taxon>Endopterygota</taxon>
        <taxon>Hymenoptera</taxon>
        <taxon>Apocrita</taxon>
        <taxon>Proctotrupomorpha</taxon>
        <taxon>Chalcidoidea</taxon>
        <taxon>Trichogrammatidae</taxon>
        <taxon>Trichogramma</taxon>
    </lineage>
</organism>
<keyword evidence="3" id="KW-1185">Reference proteome</keyword>
<dbReference type="PANTHER" id="PTHR47501">
    <property type="entry name" value="TRANSPOSASE-RELATED"/>
    <property type="match status" value="1"/>
</dbReference>
<dbReference type="InterPro" id="IPR032675">
    <property type="entry name" value="LRR_dom_sf"/>
</dbReference>
<reference evidence="2 3" key="1">
    <citation type="journal article" date="2024" name="bioRxiv">
        <title>A reference genome for Trichogramma kaykai: A tiny desert-dwelling parasitoid wasp with competing sex-ratio distorters.</title>
        <authorList>
            <person name="Culotta J."/>
            <person name="Lindsey A.R."/>
        </authorList>
    </citation>
    <scope>NUCLEOTIDE SEQUENCE [LARGE SCALE GENOMIC DNA]</scope>
    <source>
        <strain evidence="2 3">KSX58</strain>
    </source>
</reference>
<comment type="caution">
    <text evidence="2">The sequence shown here is derived from an EMBL/GenBank/DDBJ whole genome shotgun (WGS) entry which is preliminary data.</text>
</comment>
<name>A0ABD2W815_9HYME</name>
<proteinExistence type="predicted"/>
<dbReference type="SUPFAM" id="SSF52047">
    <property type="entry name" value="RNI-like"/>
    <property type="match status" value="1"/>
</dbReference>
<evidence type="ECO:0000256" key="1">
    <source>
        <dbReference type="SAM" id="MobiDB-lite"/>
    </source>
</evidence>
<dbReference type="Gene3D" id="3.80.10.10">
    <property type="entry name" value="Ribonuclease Inhibitor"/>
    <property type="match status" value="1"/>
</dbReference>
<feature type="region of interest" description="Disordered" evidence="1">
    <location>
        <begin position="638"/>
        <end position="666"/>
    </location>
</feature>
<dbReference type="EMBL" id="JBJJXI010000128">
    <property type="protein sequence ID" value="KAL3388766.1"/>
    <property type="molecule type" value="Genomic_DNA"/>
</dbReference>
<dbReference type="AlphaFoldDB" id="A0ABD2W815"/>